<protein>
    <recommendedName>
        <fullName evidence="1">HTH cro/C1-type domain-containing protein</fullName>
    </recommendedName>
</protein>
<dbReference type="GO" id="GO:0003677">
    <property type="term" value="F:DNA binding"/>
    <property type="evidence" value="ECO:0007669"/>
    <property type="project" value="InterPro"/>
</dbReference>
<dbReference type="InterPro" id="IPR001387">
    <property type="entry name" value="Cro/C1-type_HTH"/>
</dbReference>
<dbReference type="InterPro" id="IPR010982">
    <property type="entry name" value="Lambda_DNA-bd_dom_sf"/>
</dbReference>
<dbReference type="EMBL" id="CZBE01000002">
    <property type="protein sequence ID" value="CUP29587.1"/>
    <property type="molecule type" value="Genomic_DNA"/>
</dbReference>
<gene>
    <name evidence="2" type="ORF">ERS852551_00343</name>
</gene>
<dbReference type="OrthoDB" id="9815852at2"/>
<dbReference type="PROSITE" id="PS50943">
    <property type="entry name" value="HTH_CROC1"/>
    <property type="match status" value="1"/>
</dbReference>
<evidence type="ECO:0000313" key="2">
    <source>
        <dbReference type="EMBL" id="CUP29587.1"/>
    </source>
</evidence>
<dbReference type="Proteomes" id="UP000095765">
    <property type="component" value="Unassembled WGS sequence"/>
</dbReference>
<dbReference type="CDD" id="cd00093">
    <property type="entry name" value="HTH_XRE"/>
    <property type="match status" value="1"/>
</dbReference>
<proteinExistence type="predicted"/>
<dbReference type="GeneID" id="72464805"/>
<name>A0A174M3Z9_9FIRM</name>
<dbReference type="SUPFAM" id="SSF47413">
    <property type="entry name" value="lambda repressor-like DNA-binding domains"/>
    <property type="match status" value="1"/>
</dbReference>
<dbReference type="Gene3D" id="1.10.260.40">
    <property type="entry name" value="lambda repressor-like DNA-binding domains"/>
    <property type="match status" value="1"/>
</dbReference>
<feature type="domain" description="HTH cro/C1-type" evidence="1">
    <location>
        <begin position="39"/>
        <end position="60"/>
    </location>
</feature>
<dbReference type="AlphaFoldDB" id="A0A174M3Z9"/>
<evidence type="ECO:0000313" key="3">
    <source>
        <dbReference type="Proteomes" id="UP000095765"/>
    </source>
</evidence>
<accession>A0A174M3Z9</accession>
<reference evidence="2 3" key="1">
    <citation type="submission" date="2015-09" db="EMBL/GenBank/DDBJ databases">
        <authorList>
            <consortium name="Pathogen Informatics"/>
        </authorList>
    </citation>
    <scope>NUCLEOTIDE SEQUENCE [LARGE SCALE GENOMIC DNA]</scope>
    <source>
        <strain evidence="2 3">2789STDY5834939</strain>
    </source>
</reference>
<sequence length="115" mass="12913">MNQLYERIVLFSKSNQISLYAIEKGTGMARGSLRKWATSMPSGDRILRVANFLDVSVDYLLGNTNNPQSHKNPENLRDALMQVTEIYKQANATADKILASQNLIFLPNNTDPDEP</sequence>
<organism evidence="2 3">
    <name type="scientific">Anaerotruncus colihominis</name>
    <dbReference type="NCBI Taxonomy" id="169435"/>
    <lineage>
        <taxon>Bacteria</taxon>
        <taxon>Bacillati</taxon>
        <taxon>Bacillota</taxon>
        <taxon>Clostridia</taxon>
        <taxon>Eubacteriales</taxon>
        <taxon>Oscillospiraceae</taxon>
        <taxon>Anaerotruncus</taxon>
    </lineage>
</organism>
<dbReference type="RefSeq" id="WP_148354801.1">
    <property type="nucleotide sequence ID" value="NZ_CABIWA010000001.1"/>
</dbReference>
<evidence type="ECO:0000259" key="1">
    <source>
        <dbReference type="PROSITE" id="PS50943"/>
    </source>
</evidence>